<proteinExistence type="predicted"/>
<evidence type="ECO:0000256" key="1">
    <source>
        <dbReference type="SAM" id="MobiDB-lite"/>
    </source>
</evidence>
<sequence length="152" mass="16829">MCIFSVSSPTSRRPSSLTPEFPVRGRLDSMESPGSRLFEGSELKGASRSVLSVMTVAGTVKGISMRGLRTPGERKEPKNSREMGYDNITSFIEIILTDLHFSGFALIFSFQVGIVHRRKFLLYSPNICPCIRVRESMFPVLQRPGLPSPCSA</sequence>
<reference evidence="2 3" key="1">
    <citation type="submission" date="2016-07" db="EMBL/GenBank/DDBJ databases">
        <title>Pervasive Adenine N6-methylation of Active Genes in Fungi.</title>
        <authorList>
            <consortium name="DOE Joint Genome Institute"/>
            <person name="Mondo S.J."/>
            <person name="Dannebaum R.O."/>
            <person name="Kuo R.C."/>
            <person name="Labutti K."/>
            <person name="Haridas S."/>
            <person name="Kuo A."/>
            <person name="Salamov A."/>
            <person name="Ahrendt S.R."/>
            <person name="Lipzen A."/>
            <person name="Sullivan W."/>
            <person name="Andreopoulos W.B."/>
            <person name="Clum A."/>
            <person name="Lindquist E."/>
            <person name="Daum C."/>
            <person name="Ramamoorthy G.K."/>
            <person name="Gryganskyi A."/>
            <person name="Culley D."/>
            <person name="Magnuson J.K."/>
            <person name="James T.Y."/>
            <person name="O'Malley M.A."/>
            <person name="Stajich J.E."/>
            <person name="Spatafora J.W."/>
            <person name="Visel A."/>
            <person name="Grigoriev I.V."/>
        </authorList>
    </citation>
    <scope>NUCLEOTIDE SEQUENCE [LARGE SCALE GENOMIC DNA]</scope>
    <source>
        <strain evidence="2 3">CBS 115471</strain>
    </source>
</reference>
<feature type="region of interest" description="Disordered" evidence="1">
    <location>
        <begin position="1"/>
        <end position="20"/>
    </location>
</feature>
<evidence type="ECO:0000313" key="3">
    <source>
        <dbReference type="Proteomes" id="UP000193144"/>
    </source>
</evidence>
<accession>A0A1Y1YGR2</accession>
<keyword evidence="3" id="KW-1185">Reference proteome</keyword>
<dbReference type="AlphaFoldDB" id="A0A1Y1YGR2"/>
<feature type="compositionally biased region" description="Low complexity" evidence="1">
    <location>
        <begin position="1"/>
        <end position="19"/>
    </location>
</feature>
<evidence type="ECO:0000313" key="2">
    <source>
        <dbReference type="EMBL" id="ORX97165.1"/>
    </source>
</evidence>
<comment type="caution">
    <text evidence="2">The sequence shown here is derived from an EMBL/GenBank/DDBJ whole genome shotgun (WGS) entry which is preliminary data.</text>
</comment>
<gene>
    <name evidence="2" type="ORF">BCR34DRAFT_168597</name>
</gene>
<protein>
    <submittedName>
        <fullName evidence="2">Uncharacterized protein</fullName>
    </submittedName>
</protein>
<name>A0A1Y1YGR2_9PLEO</name>
<dbReference type="EMBL" id="MCFA01000239">
    <property type="protein sequence ID" value="ORX97165.1"/>
    <property type="molecule type" value="Genomic_DNA"/>
</dbReference>
<organism evidence="2 3">
    <name type="scientific">Clohesyomyces aquaticus</name>
    <dbReference type="NCBI Taxonomy" id="1231657"/>
    <lineage>
        <taxon>Eukaryota</taxon>
        <taxon>Fungi</taxon>
        <taxon>Dikarya</taxon>
        <taxon>Ascomycota</taxon>
        <taxon>Pezizomycotina</taxon>
        <taxon>Dothideomycetes</taxon>
        <taxon>Pleosporomycetidae</taxon>
        <taxon>Pleosporales</taxon>
        <taxon>Lindgomycetaceae</taxon>
        <taxon>Clohesyomyces</taxon>
    </lineage>
</organism>
<dbReference type="Proteomes" id="UP000193144">
    <property type="component" value="Unassembled WGS sequence"/>
</dbReference>